<keyword evidence="5 7" id="KW-1133">Transmembrane helix</keyword>
<dbReference type="InterPro" id="IPR005828">
    <property type="entry name" value="MFS_sugar_transport-like"/>
</dbReference>
<feature type="transmembrane region" description="Helical" evidence="7">
    <location>
        <begin position="166"/>
        <end position="185"/>
    </location>
</feature>
<evidence type="ECO:0000313" key="9">
    <source>
        <dbReference type="Proteomes" id="UP000701853"/>
    </source>
</evidence>
<protein>
    <recommendedName>
        <fullName evidence="10">Major facilitator superfamily (MFS) profile domain-containing protein</fullName>
    </recommendedName>
</protein>
<dbReference type="GO" id="GO:0022857">
    <property type="term" value="F:transmembrane transporter activity"/>
    <property type="evidence" value="ECO:0007669"/>
    <property type="project" value="InterPro"/>
</dbReference>
<dbReference type="InterPro" id="IPR050549">
    <property type="entry name" value="MFS_Trehalose_Transporter"/>
</dbReference>
<gene>
    <name evidence="8" type="ORF">CXB51_025648</name>
</gene>
<dbReference type="EMBL" id="JAHUZN010000010">
    <property type="protein sequence ID" value="KAG8480962.1"/>
    <property type="molecule type" value="Genomic_DNA"/>
</dbReference>
<feature type="transmembrane region" description="Helical" evidence="7">
    <location>
        <begin position="191"/>
        <end position="208"/>
    </location>
</feature>
<evidence type="ECO:0000256" key="6">
    <source>
        <dbReference type="ARBA" id="ARBA00023136"/>
    </source>
</evidence>
<comment type="caution">
    <text evidence="8">The sequence shown here is derived from an EMBL/GenBank/DDBJ whole genome shotgun (WGS) entry which is preliminary data.</text>
</comment>
<feature type="transmembrane region" description="Helical" evidence="7">
    <location>
        <begin position="37"/>
        <end position="61"/>
    </location>
</feature>
<dbReference type="Proteomes" id="UP000701853">
    <property type="component" value="Chromosome 10"/>
</dbReference>
<comment type="similarity">
    <text evidence="2">Belongs to the major facilitator superfamily. Sugar transporter (TC 2.A.1.1) family.</text>
</comment>
<feature type="transmembrane region" description="Helical" evidence="7">
    <location>
        <begin position="73"/>
        <end position="96"/>
    </location>
</feature>
<dbReference type="OrthoDB" id="6612291at2759"/>
<dbReference type="GO" id="GO:0016020">
    <property type="term" value="C:membrane"/>
    <property type="evidence" value="ECO:0007669"/>
    <property type="project" value="UniProtKB-SubCell"/>
</dbReference>
<dbReference type="SUPFAM" id="SSF103473">
    <property type="entry name" value="MFS general substrate transporter"/>
    <property type="match status" value="1"/>
</dbReference>
<reference evidence="8 9" key="1">
    <citation type="journal article" date="2021" name="bioRxiv">
        <title>The Gossypium anomalum genome as a resource for cotton improvement and evolutionary analysis of hybrid incompatibility.</title>
        <authorList>
            <person name="Grover C.E."/>
            <person name="Yuan D."/>
            <person name="Arick M.A."/>
            <person name="Miller E.R."/>
            <person name="Hu G."/>
            <person name="Peterson D.G."/>
            <person name="Wendel J.F."/>
            <person name="Udall J.A."/>
        </authorList>
    </citation>
    <scope>NUCLEOTIDE SEQUENCE [LARGE SCALE GENOMIC DNA]</scope>
    <source>
        <strain evidence="8">JFW-Udall</strain>
        <tissue evidence="8">Leaf</tissue>
    </source>
</reference>
<evidence type="ECO:0000256" key="2">
    <source>
        <dbReference type="ARBA" id="ARBA00010992"/>
    </source>
</evidence>
<accession>A0A8J5YEC7</accession>
<feature type="transmembrane region" description="Helical" evidence="7">
    <location>
        <begin position="134"/>
        <end position="154"/>
    </location>
</feature>
<keyword evidence="3" id="KW-0762">Sugar transport</keyword>
<feature type="transmembrane region" description="Helical" evidence="7">
    <location>
        <begin position="394"/>
        <end position="412"/>
    </location>
</feature>
<evidence type="ECO:0000256" key="3">
    <source>
        <dbReference type="ARBA" id="ARBA00022597"/>
    </source>
</evidence>
<proteinExistence type="inferred from homology"/>
<evidence type="ECO:0000313" key="8">
    <source>
        <dbReference type="EMBL" id="KAG8480962.1"/>
    </source>
</evidence>
<evidence type="ECO:0000256" key="7">
    <source>
        <dbReference type="SAM" id="Phobius"/>
    </source>
</evidence>
<keyword evidence="9" id="KW-1185">Reference proteome</keyword>
<comment type="subcellular location">
    <subcellularLocation>
        <location evidence="1">Membrane</location>
    </subcellularLocation>
</comment>
<dbReference type="Pfam" id="PF00083">
    <property type="entry name" value="Sugar_tr"/>
    <property type="match status" value="2"/>
</dbReference>
<keyword evidence="4 7" id="KW-0812">Transmembrane</keyword>
<name>A0A8J5YEC7_9ROSI</name>
<dbReference type="Gene3D" id="1.20.1250.20">
    <property type="entry name" value="MFS general substrate transporter like domains"/>
    <property type="match status" value="2"/>
</dbReference>
<organism evidence="8 9">
    <name type="scientific">Gossypium anomalum</name>
    <dbReference type="NCBI Taxonomy" id="47600"/>
    <lineage>
        <taxon>Eukaryota</taxon>
        <taxon>Viridiplantae</taxon>
        <taxon>Streptophyta</taxon>
        <taxon>Embryophyta</taxon>
        <taxon>Tracheophyta</taxon>
        <taxon>Spermatophyta</taxon>
        <taxon>Magnoliopsida</taxon>
        <taxon>eudicotyledons</taxon>
        <taxon>Gunneridae</taxon>
        <taxon>Pentapetalae</taxon>
        <taxon>rosids</taxon>
        <taxon>malvids</taxon>
        <taxon>Malvales</taxon>
        <taxon>Malvaceae</taxon>
        <taxon>Malvoideae</taxon>
        <taxon>Gossypium</taxon>
    </lineage>
</organism>
<sequence>MTNEINRLNDLEKPLITEEQNIVHRSDEYDMMKMDQFFMVLLSTFVAVCGAFEIGTCVSRYSAPTQAAIREDLGLSLAEFAMFGSILTIGQCLVVRSQVVELQIRLVERDLWNFSKILIKKSENSDVSLDLGRFATGCGIGIFSYVVPIFIAEIAPKNLRGGLTTLNQLLIVIGQSTAFLIGTVISWRELALAGLLPCIVLFVGLCFIPESPRWLVGNQKEFHVALRKLRGKDAAFTEEAEEIQEYIETLQSLPKTTYGTCFRKQYISHDHWSCINGVPTVWRNQWSKLLCKSNFCISWAFPQQKLEPLHMLVFQVSSAGTFLGCFLAGTSFYFKEHDLLPEWRPILAVAGVLIFPINVKGVAGSLVVLVNWLGAWAVSYTFNFMMTWSSYGTFYIYSGVSIITILFVVKFVPETKGKHWKKSRRASIHIAR</sequence>
<feature type="transmembrane region" description="Helical" evidence="7">
    <location>
        <begin position="312"/>
        <end position="334"/>
    </location>
</feature>
<evidence type="ECO:0000256" key="1">
    <source>
        <dbReference type="ARBA" id="ARBA00004370"/>
    </source>
</evidence>
<keyword evidence="6 7" id="KW-0472">Membrane</keyword>
<evidence type="ECO:0000256" key="5">
    <source>
        <dbReference type="ARBA" id="ARBA00022989"/>
    </source>
</evidence>
<evidence type="ECO:0000256" key="4">
    <source>
        <dbReference type="ARBA" id="ARBA00022692"/>
    </source>
</evidence>
<dbReference type="PANTHER" id="PTHR48021:SF37">
    <property type="entry name" value="SUGAR TRANSPORTER ERD6-LIKE 16"/>
    <property type="match status" value="1"/>
</dbReference>
<dbReference type="PANTHER" id="PTHR48021">
    <property type="match status" value="1"/>
</dbReference>
<keyword evidence="3" id="KW-0813">Transport</keyword>
<evidence type="ECO:0008006" key="10">
    <source>
        <dbReference type="Google" id="ProtNLM"/>
    </source>
</evidence>
<dbReference type="AlphaFoldDB" id="A0A8J5YEC7"/>
<dbReference type="InterPro" id="IPR036259">
    <property type="entry name" value="MFS_trans_sf"/>
</dbReference>